<organism evidence="1">
    <name type="scientific">viral metagenome</name>
    <dbReference type="NCBI Taxonomy" id="1070528"/>
    <lineage>
        <taxon>unclassified sequences</taxon>
        <taxon>metagenomes</taxon>
        <taxon>organismal metagenomes</taxon>
    </lineage>
</organism>
<proteinExistence type="predicted"/>
<reference evidence="1" key="1">
    <citation type="submission" date="2020-03" db="EMBL/GenBank/DDBJ databases">
        <title>The deep terrestrial virosphere.</title>
        <authorList>
            <person name="Holmfeldt K."/>
            <person name="Nilsson E."/>
            <person name="Simone D."/>
            <person name="Lopez-Fernandez M."/>
            <person name="Wu X."/>
            <person name="de Brujin I."/>
            <person name="Lundin D."/>
            <person name="Andersson A."/>
            <person name="Bertilsson S."/>
            <person name="Dopson M."/>
        </authorList>
    </citation>
    <scope>NUCLEOTIDE SEQUENCE</scope>
    <source>
        <strain evidence="1">MM415B07762</strain>
    </source>
</reference>
<protein>
    <submittedName>
        <fullName evidence="1">Uncharacterized protein</fullName>
    </submittedName>
</protein>
<accession>A0A6M3LMZ2</accession>
<name>A0A6M3LMZ2_9ZZZZ</name>
<evidence type="ECO:0000313" key="1">
    <source>
        <dbReference type="EMBL" id="QJA96646.1"/>
    </source>
</evidence>
<sequence length="51" mass="6332">MKLKTARRFLARNNWNIARRKFGYGRPSFWRRVHKCRVAVYGYWTARMVRV</sequence>
<dbReference type="EMBL" id="MT143420">
    <property type="protein sequence ID" value="QJA96646.1"/>
    <property type="molecule type" value="Genomic_DNA"/>
</dbReference>
<gene>
    <name evidence="1" type="ORF">MM415B07762_0007</name>
</gene>
<dbReference type="AlphaFoldDB" id="A0A6M3LMZ2"/>